<keyword evidence="2" id="KW-1185">Reference proteome</keyword>
<dbReference type="Gene3D" id="1.25.40.10">
    <property type="entry name" value="Tetratricopeptide repeat domain"/>
    <property type="match status" value="1"/>
</dbReference>
<protein>
    <recommendedName>
        <fullName evidence="3">Fungal N-terminal domain-containing protein</fullName>
    </recommendedName>
</protein>
<evidence type="ECO:0000313" key="1">
    <source>
        <dbReference type="EMBL" id="RWA10455.1"/>
    </source>
</evidence>
<sequence length="567" mass="62498">MDPLSVVGGLAAGIQLVSMGAQALLVTIKLVKDLKDVPQRLLVLLNDVDDSISRLCYSCNAGSQLFRMLDPPQLDRLAKTATALYPALQDIHKLLEPLVGDRQGQKTPVRRLWNSILSLKVQKELAEKLKRLDRLNMEVVRELGTVGLEVQVTTSGLVIAGNATSVQNFAKIEDKMDLLRSDFQKFTSSVQQSHAITLENHGASVPPGASGQPEDGKLLQERTEQLRRFLVSNSANGSPSPPNLSSPPNANLEFMFFSVRTYYTVGNFDASSDIVRDKLWKDTDLAIYLLKTTAGMQRGKSKSQTRALRLLKNSTADAFTTLNLNTASILIELMSTLAPINTTTCSYVREGLLQYLSQLAERQLPTGHPISLIINKLKDDKGDNNVTLGVLTFITERLRATVGPLHQLTQLATKRICALLRRSGEYAEALRIASEGVRGIRATLGPNSLQERLLSRQLEHVYIDQKDWTAALGVCLDIVGQQQLDSPDPDPQYHDECAVYTMEDIAKIFECAGNLDQAIAWLKQAKISGGMLWGPQAALGHIQDKLSELLTLTGREAELKLWHESVD</sequence>
<dbReference type="STRING" id="363999.A0A439D7S4"/>
<evidence type="ECO:0000313" key="2">
    <source>
        <dbReference type="Proteomes" id="UP000286045"/>
    </source>
</evidence>
<dbReference type="InterPro" id="IPR011990">
    <property type="entry name" value="TPR-like_helical_dom_sf"/>
</dbReference>
<name>A0A439D7S4_9PEZI</name>
<proteinExistence type="predicted"/>
<dbReference type="Proteomes" id="UP000286045">
    <property type="component" value="Unassembled WGS sequence"/>
</dbReference>
<evidence type="ECO:0008006" key="3">
    <source>
        <dbReference type="Google" id="ProtNLM"/>
    </source>
</evidence>
<dbReference type="AlphaFoldDB" id="A0A439D7S4"/>
<accession>A0A439D7S4</accession>
<reference evidence="1 2" key="1">
    <citation type="submission" date="2018-12" db="EMBL/GenBank/DDBJ databases">
        <title>Draft genome sequence of Xylaria grammica IHI A82.</title>
        <authorList>
            <person name="Buettner E."/>
            <person name="Kellner H."/>
        </authorList>
    </citation>
    <scope>NUCLEOTIDE SEQUENCE [LARGE SCALE GENOMIC DNA]</scope>
    <source>
        <strain evidence="1 2">IHI A82</strain>
    </source>
</reference>
<comment type="caution">
    <text evidence="1">The sequence shown here is derived from an EMBL/GenBank/DDBJ whole genome shotgun (WGS) entry which is preliminary data.</text>
</comment>
<dbReference type="EMBL" id="RYZI01000113">
    <property type="protein sequence ID" value="RWA10455.1"/>
    <property type="molecule type" value="Genomic_DNA"/>
</dbReference>
<gene>
    <name evidence="1" type="ORF">EKO27_g4649</name>
</gene>
<organism evidence="1 2">
    <name type="scientific">Xylaria grammica</name>
    <dbReference type="NCBI Taxonomy" id="363999"/>
    <lineage>
        <taxon>Eukaryota</taxon>
        <taxon>Fungi</taxon>
        <taxon>Dikarya</taxon>
        <taxon>Ascomycota</taxon>
        <taxon>Pezizomycotina</taxon>
        <taxon>Sordariomycetes</taxon>
        <taxon>Xylariomycetidae</taxon>
        <taxon>Xylariales</taxon>
        <taxon>Xylariaceae</taxon>
        <taxon>Xylaria</taxon>
    </lineage>
</organism>